<comment type="similarity">
    <text evidence="1">Belongs to the Nudix hydrolase family.</text>
</comment>
<evidence type="ECO:0000313" key="4">
    <source>
        <dbReference type="Proteomes" id="UP000182652"/>
    </source>
</evidence>
<gene>
    <name evidence="3" type="ORF">SAMN04489745_0932</name>
</gene>
<accession>A0A1H4L9U1</accession>
<evidence type="ECO:0000259" key="2">
    <source>
        <dbReference type="PROSITE" id="PS51462"/>
    </source>
</evidence>
<dbReference type="PANTHER" id="PTHR43736">
    <property type="entry name" value="ADP-RIBOSE PYROPHOSPHATASE"/>
    <property type="match status" value="1"/>
</dbReference>
<dbReference type="InterPro" id="IPR000086">
    <property type="entry name" value="NUDIX_hydrolase_dom"/>
</dbReference>
<dbReference type="Gene3D" id="3.90.79.10">
    <property type="entry name" value="Nucleoside Triphosphate Pyrophosphohydrolase"/>
    <property type="match status" value="1"/>
</dbReference>
<keyword evidence="4" id="KW-1185">Reference proteome</keyword>
<dbReference type="AlphaFoldDB" id="A0A1H4L9U1"/>
<dbReference type="EMBL" id="FNSN01000003">
    <property type="protein sequence ID" value="SEB67519.1"/>
    <property type="molecule type" value="Genomic_DNA"/>
</dbReference>
<evidence type="ECO:0000313" key="3">
    <source>
        <dbReference type="EMBL" id="SEB67519.1"/>
    </source>
</evidence>
<dbReference type="Pfam" id="PF00293">
    <property type="entry name" value="NUDIX"/>
    <property type="match status" value="1"/>
</dbReference>
<dbReference type="STRING" id="156980.SAMN04489745_0932"/>
<feature type="domain" description="Nudix hydrolase" evidence="2">
    <location>
        <begin position="53"/>
        <end position="186"/>
    </location>
</feature>
<proteinExistence type="inferred from homology"/>
<reference evidence="3 4" key="1">
    <citation type="submission" date="2016-10" db="EMBL/GenBank/DDBJ databases">
        <authorList>
            <person name="de Groot N.N."/>
        </authorList>
    </citation>
    <scope>NUCLEOTIDE SEQUENCE [LARGE SCALE GENOMIC DNA]</scope>
    <source>
        <strain evidence="3 4">DSM 10495</strain>
    </source>
</reference>
<dbReference type="InterPro" id="IPR015797">
    <property type="entry name" value="NUDIX_hydrolase-like_dom_sf"/>
</dbReference>
<dbReference type="PROSITE" id="PS51462">
    <property type="entry name" value="NUDIX"/>
    <property type="match status" value="1"/>
</dbReference>
<name>A0A1H4L9U1_9MICC</name>
<dbReference type="PANTHER" id="PTHR43736:SF1">
    <property type="entry name" value="DIHYDRONEOPTERIN TRIPHOSPHATE DIPHOSPHATASE"/>
    <property type="match status" value="1"/>
</dbReference>
<organism evidence="3 4">
    <name type="scientific">Arthrobacter woluwensis</name>
    <dbReference type="NCBI Taxonomy" id="156980"/>
    <lineage>
        <taxon>Bacteria</taxon>
        <taxon>Bacillati</taxon>
        <taxon>Actinomycetota</taxon>
        <taxon>Actinomycetes</taxon>
        <taxon>Micrococcales</taxon>
        <taxon>Micrococcaceae</taxon>
        <taxon>Arthrobacter</taxon>
    </lineage>
</organism>
<protein>
    <submittedName>
        <fullName evidence="3">8-oxo-dGTP pyrophosphatase MutT, NUDIX family</fullName>
    </submittedName>
</protein>
<evidence type="ECO:0000256" key="1">
    <source>
        <dbReference type="ARBA" id="ARBA00005582"/>
    </source>
</evidence>
<dbReference type="CDD" id="cd03674">
    <property type="entry name" value="NUDIX_Hydrolase"/>
    <property type="match status" value="1"/>
</dbReference>
<sequence>MPRRYHSQVTLLDSALHAVSSWKPLSPAEEAEQAEFLVALDQGADVLSRRPLPSHLTASAFILDAAQEHVLLVFHGKGRFWVQPGGHLESDDAGILEAALREATEETGLRPEQLSGLRVVDLDHHQLSGAFGHCRSHLDVGVAMITDGTPQPTVSDESEDVRWFPVGDLPADAVHGFGSRLAEVLDRLRQI</sequence>
<dbReference type="Proteomes" id="UP000182652">
    <property type="component" value="Unassembled WGS sequence"/>
</dbReference>
<dbReference type="SUPFAM" id="SSF55811">
    <property type="entry name" value="Nudix"/>
    <property type="match status" value="1"/>
</dbReference>